<proteinExistence type="predicted"/>
<sequence>MINVPYAVCGHGVFVTLGIFNSQYDPSMSVDCAFKLQENFVRELEKRFVVNNDQIPVCVVNKKGINHLSDLDLVEIIKKLLDTVSGIPEEVEKANLERRLTVTQTLSARCRKLETANEDLQQQQLNDRDKKLLSDCIMSLLEKNGATKNRQMSNVEFKRLRLRLEHAEAEVCRFCV</sequence>
<keyword evidence="2" id="KW-1185">Reference proteome</keyword>
<dbReference type="STRING" id="53468.A0A158QWE1"/>
<gene>
    <name evidence="1" type="ORF">MCOS_LOCUS10053</name>
</gene>
<dbReference type="AlphaFoldDB" id="A0A158QWE1"/>
<dbReference type="SUPFAM" id="SSF56235">
    <property type="entry name" value="N-terminal nucleophile aminohydrolases (Ntn hydrolases)"/>
    <property type="match status" value="1"/>
</dbReference>
<evidence type="ECO:0000313" key="1">
    <source>
        <dbReference type="EMBL" id="VDD84050.1"/>
    </source>
</evidence>
<dbReference type="OrthoDB" id="268428at2759"/>
<reference evidence="1 2" key="1">
    <citation type="submission" date="2018-10" db="EMBL/GenBank/DDBJ databases">
        <authorList>
            <consortium name="Pathogen Informatics"/>
        </authorList>
    </citation>
    <scope>NUCLEOTIDE SEQUENCE [LARGE SCALE GENOMIC DNA]</scope>
</reference>
<dbReference type="Gene3D" id="3.60.20.10">
    <property type="entry name" value="Glutamine Phosphoribosylpyrophosphate, subunit 1, domain 1"/>
    <property type="match status" value="1"/>
</dbReference>
<accession>A0A158QWE1</accession>
<organism evidence="1 2">
    <name type="scientific">Mesocestoides corti</name>
    <name type="common">Flatworm</name>
    <dbReference type="NCBI Taxonomy" id="53468"/>
    <lineage>
        <taxon>Eukaryota</taxon>
        <taxon>Metazoa</taxon>
        <taxon>Spiralia</taxon>
        <taxon>Lophotrochozoa</taxon>
        <taxon>Platyhelminthes</taxon>
        <taxon>Cestoda</taxon>
        <taxon>Eucestoda</taxon>
        <taxon>Cyclophyllidea</taxon>
        <taxon>Mesocestoididae</taxon>
        <taxon>Mesocestoides</taxon>
    </lineage>
</organism>
<dbReference type="EMBL" id="UXSR01005959">
    <property type="protein sequence ID" value="VDD84050.1"/>
    <property type="molecule type" value="Genomic_DNA"/>
</dbReference>
<name>A0A158QWE1_MESCO</name>
<evidence type="ECO:0000313" key="2">
    <source>
        <dbReference type="Proteomes" id="UP000267029"/>
    </source>
</evidence>
<dbReference type="Proteomes" id="UP000267029">
    <property type="component" value="Unassembled WGS sequence"/>
</dbReference>
<dbReference type="InterPro" id="IPR029055">
    <property type="entry name" value="Ntn_hydrolases_N"/>
</dbReference>
<protein>
    <submittedName>
        <fullName evidence="1">Uncharacterized protein</fullName>
    </submittedName>
</protein>